<evidence type="ECO:0000313" key="2">
    <source>
        <dbReference type="Proteomes" id="UP000605986"/>
    </source>
</evidence>
<evidence type="ECO:0000313" key="1">
    <source>
        <dbReference type="EMBL" id="KAF4456658.1"/>
    </source>
</evidence>
<dbReference type="OrthoDB" id="10264507at2759"/>
<dbReference type="EMBL" id="JAADJG010000048">
    <property type="protein sequence ID" value="KAF4456658.1"/>
    <property type="molecule type" value="Genomic_DNA"/>
</dbReference>
<dbReference type="AlphaFoldDB" id="A0A8H4KWL3"/>
<accession>A0A8H4KWL3</accession>
<keyword evidence="2" id="KW-1185">Reference proteome</keyword>
<gene>
    <name evidence="1" type="ORF">F53441_1214</name>
</gene>
<protein>
    <submittedName>
        <fullName evidence="1">MFS multidrug transporter</fullName>
    </submittedName>
</protein>
<reference evidence="1" key="1">
    <citation type="submission" date="2020-01" db="EMBL/GenBank/DDBJ databases">
        <title>Identification and distribution of gene clusters putatively required for synthesis of sphingolipid metabolism inhibitors in phylogenetically diverse species of the filamentous fungus Fusarium.</title>
        <authorList>
            <person name="Kim H.-S."/>
            <person name="Busman M."/>
            <person name="Brown D.W."/>
            <person name="Divon H."/>
            <person name="Uhlig S."/>
            <person name="Proctor R.H."/>
        </authorList>
    </citation>
    <scope>NUCLEOTIDE SEQUENCE</scope>
    <source>
        <strain evidence="1">NRRL 53441</strain>
    </source>
</reference>
<name>A0A8H4KWL3_9HYPO</name>
<sequence length="144" mass="16960">MSTLFCCNSIEPYKSRYLDHQSKFNHFISWASFPKESSLQADANSQIDFSKVAPSYAIQLVRQTNYGPIESKRYFIPTTFTEDEYVEVSEQDLIRANFQKLNTYKNYKCRGHDKFFEVNVYQKDPVNKHHWRADIARPADSIDL</sequence>
<comment type="caution">
    <text evidence="1">The sequence shown here is derived from an EMBL/GenBank/DDBJ whole genome shotgun (WGS) entry which is preliminary data.</text>
</comment>
<organism evidence="1 2">
    <name type="scientific">Fusarium austroafricanum</name>
    <dbReference type="NCBI Taxonomy" id="2364996"/>
    <lineage>
        <taxon>Eukaryota</taxon>
        <taxon>Fungi</taxon>
        <taxon>Dikarya</taxon>
        <taxon>Ascomycota</taxon>
        <taxon>Pezizomycotina</taxon>
        <taxon>Sordariomycetes</taxon>
        <taxon>Hypocreomycetidae</taxon>
        <taxon>Hypocreales</taxon>
        <taxon>Nectriaceae</taxon>
        <taxon>Fusarium</taxon>
        <taxon>Fusarium concolor species complex</taxon>
    </lineage>
</organism>
<proteinExistence type="predicted"/>
<dbReference type="Proteomes" id="UP000605986">
    <property type="component" value="Unassembled WGS sequence"/>
</dbReference>